<comment type="function">
    <text evidence="7">May modulate processing of the amyloid-beta precursor protein (APP) and hence formation of APP-beta. May enhance the activity of HIF1A in macrophages by inhibiting the activity of HIF1AN.</text>
</comment>
<proteinExistence type="predicted"/>
<evidence type="ECO:0000256" key="12">
    <source>
        <dbReference type="SAM" id="MobiDB-lite"/>
    </source>
</evidence>
<keyword evidence="16" id="KW-1185">Reference proteome</keyword>
<feature type="compositionally biased region" description="Basic and acidic residues" evidence="12">
    <location>
        <begin position="254"/>
        <end position="265"/>
    </location>
</feature>
<evidence type="ECO:0000313" key="15">
    <source>
        <dbReference type="Ensembl" id="ENSTRUP00000050319.2"/>
    </source>
</evidence>
<dbReference type="FunFam" id="2.30.29.30:FF:000222">
    <property type="entry name" value="amyloid beta A4 precursor protein-binding family A member 3"/>
    <property type="match status" value="1"/>
</dbReference>
<dbReference type="SMART" id="SM00462">
    <property type="entry name" value="PTB"/>
    <property type="match status" value="1"/>
</dbReference>
<accession>A0A3B5K2W7</accession>
<keyword evidence="2" id="KW-0813">Transport</keyword>
<dbReference type="FunFam" id="2.30.42.10:FF:000007">
    <property type="entry name" value="Amyloid beta A4 protein-binding family A member"/>
    <property type="match status" value="1"/>
</dbReference>
<dbReference type="GO" id="GO:0048471">
    <property type="term" value="C:perinuclear region of cytoplasm"/>
    <property type="evidence" value="ECO:0007669"/>
    <property type="project" value="UniProtKB-SubCell"/>
</dbReference>
<evidence type="ECO:0000256" key="11">
    <source>
        <dbReference type="ARBA" id="ARBA00083043"/>
    </source>
</evidence>
<reference evidence="15" key="2">
    <citation type="submission" date="2025-08" db="UniProtKB">
        <authorList>
            <consortium name="Ensembl"/>
        </authorList>
    </citation>
    <scope>IDENTIFICATION</scope>
</reference>
<dbReference type="CDD" id="cd06720">
    <property type="entry name" value="PDZ1_APBA1_3-like"/>
    <property type="match status" value="1"/>
</dbReference>
<evidence type="ECO:0000256" key="10">
    <source>
        <dbReference type="ARBA" id="ARBA00078850"/>
    </source>
</evidence>
<feature type="domain" description="PDZ" evidence="14">
    <location>
        <begin position="709"/>
        <end position="794"/>
    </location>
</feature>
<evidence type="ECO:0000256" key="7">
    <source>
        <dbReference type="ARBA" id="ARBA00058713"/>
    </source>
</evidence>
<feature type="region of interest" description="Disordered" evidence="12">
    <location>
        <begin position="1"/>
        <end position="80"/>
    </location>
</feature>
<dbReference type="SUPFAM" id="SSF50156">
    <property type="entry name" value="PDZ domain-like"/>
    <property type="match status" value="2"/>
</dbReference>
<dbReference type="GO" id="GO:0001540">
    <property type="term" value="F:amyloid-beta binding"/>
    <property type="evidence" value="ECO:0007669"/>
    <property type="project" value="TreeGrafter"/>
</dbReference>
<dbReference type="GO" id="GO:0043197">
    <property type="term" value="C:dendritic spine"/>
    <property type="evidence" value="ECO:0007669"/>
    <property type="project" value="TreeGrafter"/>
</dbReference>
<sequence length="890" mass="97543">MAHGKRAAAISDILATSPALPSGSGVSTQSEEDQRRLVGEASEQTLCALINGDNDHLTPPVPAHQFYMTREPNPQDMEDTCSEYDNVGSDVEQDCDEVLHLNREAVGDARFYKPVCPEDGGYGKHTAGDDIKEGSRAVDRLAPRSRPSTETFKGLQSGVKPHKGSHSFRPYCAPARDEAQRGVAKGHENRFLFSDGDEIEEVLDGARFIEDLEETESSALTKTRLCQDNEKDRIRKRGDDPRVTRKKNLPGVCKKRELSHVDSKERHGKGRGRRGTGEDTERVASAVKGSTTCSADQRPKTSSKDSRRGSVRSKARSSKQHPPPSPRRGPSPANTQKAPQHEMPPVPEPTPSSAASPDSDPRVVRAAQSHQHVPERQAEPREDAQKEPEKVQQVTSGAETDGRLGLVSPCQQHVYIVHSRRKSAVPSVHPSRIGRSFLQRRLMHSRLTSLQLHVCVYSVSIRSKLSTCCCLRRHSKLLPSRASKTVIIPRYSRAIVCAVINKSRLLCWKVPGPCEPEDLIDGIIFAANYLGCTQVLSDKNPSKSVRMSQAQEAVSQIKSQDEDSQIMTEVDLFISTKAVKVLNADTQESMMDSTLRTISYIADIGSIVVLMARRHAPEASPEDFPECPDSASEATGQHTMICYVFESEDAQLIAQSIGQAFSVAYREFLRANGINPTELSQKQYSDIINSQEMYHDDLVHFSNSDNCKEVYVEKQKGESLGVVIVESGWGSILPTVILAGMLNSGPAARSGKLSVGDQIMSINDTSLVGLPLATCQGIIKGLKNQVKVKLSIVSCPPVTTVLIKRPDFKFQLGFSVQNGIICSLMRGGIAERGGVRVGHRIIEINGQSVVAMAHEKIVQTLSVSVGEINMKTMPAVMFRLLTGQETPLYI</sequence>
<dbReference type="CDD" id="cd06793">
    <property type="entry name" value="PDZ2_APBA1_3-like"/>
    <property type="match status" value="1"/>
</dbReference>
<evidence type="ECO:0000256" key="4">
    <source>
        <dbReference type="ARBA" id="ARBA00022553"/>
    </source>
</evidence>
<dbReference type="STRING" id="31033.ENSTRUP00000050319"/>
<gene>
    <name evidence="15" type="primary">apba2a</name>
</gene>
<dbReference type="InterPro" id="IPR006020">
    <property type="entry name" value="PTB/PI_dom"/>
</dbReference>
<reference evidence="15" key="3">
    <citation type="submission" date="2025-09" db="UniProtKB">
        <authorList>
            <consortium name="Ensembl"/>
        </authorList>
    </citation>
    <scope>IDENTIFICATION</scope>
</reference>
<dbReference type="PROSITE" id="PS01179">
    <property type="entry name" value="PID"/>
    <property type="match status" value="1"/>
</dbReference>
<evidence type="ECO:0000256" key="9">
    <source>
        <dbReference type="ARBA" id="ARBA00077607"/>
    </source>
</evidence>
<feature type="region of interest" description="Disordered" evidence="12">
    <location>
        <begin position="122"/>
        <end position="167"/>
    </location>
</feature>
<dbReference type="Gene3D" id="2.30.29.30">
    <property type="entry name" value="Pleckstrin-homology domain (PH domain)/Phosphotyrosine-binding domain (PTB)"/>
    <property type="match status" value="1"/>
</dbReference>
<dbReference type="SMART" id="SM00228">
    <property type="entry name" value="PDZ"/>
    <property type="match status" value="2"/>
</dbReference>
<dbReference type="SUPFAM" id="SSF50729">
    <property type="entry name" value="PH domain-like"/>
    <property type="match status" value="1"/>
</dbReference>
<dbReference type="PROSITE" id="PS50106">
    <property type="entry name" value="PDZ"/>
    <property type="match status" value="2"/>
</dbReference>
<feature type="compositionally biased region" description="Basic and acidic residues" evidence="12">
    <location>
        <begin position="372"/>
        <end position="390"/>
    </location>
</feature>
<dbReference type="PANTHER" id="PTHR12345">
    <property type="entry name" value="SYNTENIN RELATED"/>
    <property type="match status" value="1"/>
</dbReference>
<evidence type="ECO:0000256" key="6">
    <source>
        <dbReference type="ARBA" id="ARBA00022990"/>
    </source>
</evidence>
<keyword evidence="4" id="KW-0597">Phosphoprotein</keyword>
<feature type="compositionally biased region" description="Basic and acidic residues" evidence="12">
    <location>
        <begin position="228"/>
        <end position="243"/>
    </location>
</feature>
<evidence type="ECO:0000256" key="1">
    <source>
        <dbReference type="ARBA" id="ARBA00004556"/>
    </source>
</evidence>
<name>A0A3B5K2W7_TAKRU</name>
<feature type="domain" description="PDZ" evidence="14">
    <location>
        <begin position="800"/>
        <end position="876"/>
    </location>
</feature>
<evidence type="ECO:0000256" key="3">
    <source>
        <dbReference type="ARBA" id="ARBA00022490"/>
    </source>
</evidence>
<feature type="compositionally biased region" description="Basic and acidic residues" evidence="12">
    <location>
        <begin position="126"/>
        <end position="142"/>
    </location>
</feature>
<dbReference type="Pfam" id="PF00640">
    <property type="entry name" value="PID"/>
    <property type="match status" value="1"/>
</dbReference>
<evidence type="ECO:0000256" key="5">
    <source>
        <dbReference type="ARBA" id="ARBA00022737"/>
    </source>
</evidence>
<feature type="domain" description="PID" evidence="13">
    <location>
        <begin position="521"/>
        <end position="696"/>
    </location>
</feature>
<keyword evidence="5" id="KW-0677">Repeat</keyword>
<dbReference type="GO" id="GO:0005886">
    <property type="term" value="C:plasma membrane"/>
    <property type="evidence" value="ECO:0007669"/>
    <property type="project" value="TreeGrafter"/>
</dbReference>
<dbReference type="FunFam" id="2.30.42.10:FF:000017">
    <property type="entry name" value="Amyloid beta A4 protein-binding family A member 1"/>
    <property type="match status" value="1"/>
</dbReference>
<dbReference type="Proteomes" id="UP000005226">
    <property type="component" value="Chromosome 9"/>
</dbReference>
<dbReference type="InParanoid" id="A0A3B5K2W7"/>
<dbReference type="Ensembl" id="ENSTRUT00000056795.2">
    <property type="protein sequence ID" value="ENSTRUP00000050319.2"/>
    <property type="gene ID" value="ENSTRUG00000008971.3"/>
</dbReference>
<dbReference type="AlphaFoldDB" id="A0A3B5K2W7"/>
<keyword evidence="3" id="KW-0963">Cytoplasm</keyword>
<reference evidence="15 16" key="1">
    <citation type="journal article" date="2011" name="Genome Biol. Evol.">
        <title>Integration of the genetic map and genome assembly of fugu facilitates insights into distinct features of genome evolution in teleosts and mammals.</title>
        <authorList>
            <person name="Kai W."/>
            <person name="Kikuchi K."/>
            <person name="Tohari S."/>
            <person name="Chew A.K."/>
            <person name="Tay A."/>
            <person name="Fujiwara A."/>
            <person name="Hosoya S."/>
            <person name="Suetake H."/>
            <person name="Naruse K."/>
            <person name="Brenner S."/>
            <person name="Suzuki Y."/>
            <person name="Venkatesh B."/>
        </authorList>
    </citation>
    <scope>NUCLEOTIDE SEQUENCE [LARGE SCALE GENOMIC DNA]</scope>
</reference>
<evidence type="ECO:0000259" key="14">
    <source>
        <dbReference type="PROSITE" id="PS50106"/>
    </source>
</evidence>
<dbReference type="CDD" id="cd01208">
    <property type="entry name" value="PTB_X11"/>
    <property type="match status" value="1"/>
</dbReference>
<dbReference type="Gene3D" id="2.30.42.10">
    <property type="match status" value="2"/>
</dbReference>
<dbReference type="InterPro" id="IPR001478">
    <property type="entry name" value="PDZ"/>
</dbReference>
<evidence type="ECO:0000259" key="13">
    <source>
        <dbReference type="PROSITE" id="PS01179"/>
    </source>
</evidence>
<protein>
    <recommendedName>
        <fullName evidence="8">Amyloid-beta A4 precursor protein-binding family A member 3</fullName>
    </recommendedName>
    <alternativeName>
        <fullName evidence="10">Adapter protein X11gamma</fullName>
    </alternativeName>
    <alternativeName>
        <fullName evidence="9">Neuron-specific X11L2 protein</fullName>
    </alternativeName>
    <alternativeName>
        <fullName evidence="11">Neuronal Munc18-1-interacting protein 3</fullName>
    </alternativeName>
</protein>
<dbReference type="GeneTree" id="ENSGT00940000158943"/>
<feature type="compositionally biased region" description="Basic residues" evidence="12">
    <location>
        <begin position="309"/>
        <end position="319"/>
    </location>
</feature>
<evidence type="ECO:0000313" key="16">
    <source>
        <dbReference type="Proteomes" id="UP000005226"/>
    </source>
</evidence>
<keyword evidence="6" id="KW-0007">Acetylation</keyword>
<dbReference type="OMA" id="QPPCALE"/>
<dbReference type="Pfam" id="PF00595">
    <property type="entry name" value="PDZ"/>
    <property type="match status" value="2"/>
</dbReference>
<feature type="compositionally biased region" description="Basic and acidic residues" evidence="12">
    <location>
        <begin position="297"/>
        <end position="308"/>
    </location>
</feature>
<feature type="region of interest" description="Disordered" evidence="12">
    <location>
        <begin position="228"/>
        <end position="404"/>
    </location>
</feature>
<comment type="subcellular location">
    <subcellularLocation>
        <location evidence="1">Cytoplasm</location>
        <location evidence="1">Perinuclear region</location>
    </subcellularLocation>
</comment>
<dbReference type="InterPro" id="IPR036034">
    <property type="entry name" value="PDZ_sf"/>
</dbReference>
<organism evidence="15 16">
    <name type="scientific">Takifugu rubripes</name>
    <name type="common">Japanese pufferfish</name>
    <name type="synonym">Fugu rubripes</name>
    <dbReference type="NCBI Taxonomy" id="31033"/>
    <lineage>
        <taxon>Eukaryota</taxon>
        <taxon>Metazoa</taxon>
        <taxon>Chordata</taxon>
        <taxon>Craniata</taxon>
        <taxon>Vertebrata</taxon>
        <taxon>Euteleostomi</taxon>
        <taxon>Actinopterygii</taxon>
        <taxon>Neopterygii</taxon>
        <taxon>Teleostei</taxon>
        <taxon>Neoteleostei</taxon>
        <taxon>Acanthomorphata</taxon>
        <taxon>Eupercaria</taxon>
        <taxon>Tetraodontiformes</taxon>
        <taxon>Tetradontoidea</taxon>
        <taxon>Tetraodontidae</taxon>
        <taxon>Takifugu</taxon>
    </lineage>
</organism>
<dbReference type="PANTHER" id="PTHR12345:SF12">
    <property type="entry name" value="AMYLOID-BETA A4 PRECURSOR PROTEIN-BINDING FAMILY A MEMBER 2"/>
    <property type="match status" value="1"/>
</dbReference>
<dbReference type="InterPro" id="IPR051230">
    <property type="entry name" value="APP-Binding"/>
</dbReference>
<evidence type="ECO:0000256" key="2">
    <source>
        <dbReference type="ARBA" id="ARBA00022448"/>
    </source>
</evidence>
<dbReference type="GO" id="GO:0007268">
    <property type="term" value="P:chemical synaptic transmission"/>
    <property type="evidence" value="ECO:0007669"/>
    <property type="project" value="TreeGrafter"/>
</dbReference>
<dbReference type="InterPro" id="IPR011993">
    <property type="entry name" value="PH-like_dom_sf"/>
</dbReference>
<evidence type="ECO:0000256" key="8">
    <source>
        <dbReference type="ARBA" id="ARBA00067675"/>
    </source>
</evidence>